<protein>
    <recommendedName>
        <fullName evidence="1">PhnB-like domain-containing protein</fullName>
    </recommendedName>
</protein>
<dbReference type="Proteomes" id="UP000494329">
    <property type="component" value="Unassembled WGS sequence"/>
</dbReference>
<dbReference type="Gene3D" id="3.10.180.10">
    <property type="entry name" value="2,3-Dihydroxybiphenyl 1,2-Dioxygenase, domain 1"/>
    <property type="match status" value="1"/>
</dbReference>
<evidence type="ECO:0000313" key="2">
    <source>
        <dbReference type="EMBL" id="CAB3747645.1"/>
    </source>
</evidence>
<gene>
    <name evidence="2" type="ORF">LMG29739_00362</name>
</gene>
<dbReference type="InterPro" id="IPR028973">
    <property type="entry name" value="PhnB-like"/>
</dbReference>
<evidence type="ECO:0000313" key="3">
    <source>
        <dbReference type="Proteomes" id="UP000494329"/>
    </source>
</evidence>
<dbReference type="AlphaFoldDB" id="A0A6J5D3N5"/>
<dbReference type="Pfam" id="PF06983">
    <property type="entry name" value="3-dmu-9_3-mt"/>
    <property type="match status" value="1"/>
</dbReference>
<dbReference type="CDD" id="cd06588">
    <property type="entry name" value="PhnB_like"/>
    <property type="match status" value="1"/>
</dbReference>
<accession>A0A6J5D3N5</accession>
<organism evidence="2 3">
    <name type="scientific">Paraburkholderia solisilvae</name>
    <dbReference type="NCBI Taxonomy" id="624376"/>
    <lineage>
        <taxon>Bacteria</taxon>
        <taxon>Pseudomonadati</taxon>
        <taxon>Pseudomonadota</taxon>
        <taxon>Betaproteobacteria</taxon>
        <taxon>Burkholderiales</taxon>
        <taxon>Burkholderiaceae</taxon>
        <taxon>Paraburkholderia</taxon>
    </lineage>
</organism>
<dbReference type="EMBL" id="CADIKF010000002">
    <property type="protein sequence ID" value="CAB3747645.1"/>
    <property type="molecule type" value="Genomic_DNA"/>
</dbReference>
<dbReference type="InterPro" id="IPR029068">
    <property type="entry name" value="Glyas_Bleomycin-R_OHBP_Dase"/>
</dbReference>
<dbReference type="SUPFAM" id="SSF54593">
    <property type="entry name" value="Glyoxalase/Bleomycin resistance protein/Dihydroxybiphenyl dioxygenase"/>
    <property type="match status" value="1"/>
</dbReference>
<keyword evidence="3" id="KW-1185">Reference proteome</keyword>
<dbReference type="RefSeq" id="WP_175109043.1">
    <property type="nucleotide sequence ID" value="NZ_CADIKF010000002.1"/>
</dbReference>
<dbReference type="PANTHER" id="PTHR33990:SF2">
    <property type="entry name" value="PHNB-LIKE DOMAIN-CONTAINING PROTEIN"/>
    <property type="match status" value="1"/>
</dbReference>
<evidence type="ECO:0000259" key="1">
    <source>
        <dbReference type="Pfam" id="PF06983"/>
    </source>
</evidence>
<feature type="domain" description="PhnB-like" evidence="1">
    <location>
        <begin position="3"/>
        <end position="116"/>
    </location>
</feature>
<dbReference type="PIRSF" id="PIRSF021700">
    <property type="entry name" value="3_dmu_93_MTrfase"/>
    <property type="match status" value="1"/>
</dbReference>
<dbReference type="InterPro" id="IPR009725">
    <property type="entry name" value="3_dmu_93_MTrfase"/>
</dbReference>
<sequence>MDRIATCLWFDGHAEDAANFYVSVFRNGRIGDVMYYNDAVPSKAGQVLSVTFDIEGREFIALNGGPQFTFSPAISFFVKCETQAEVDALWNRLLEGGAPQQCGWLTDRFGVSWQVVPTVLGKMLQDKDPVKAKRVMEAMMGMVKLDIAALEDAYAGR</sequence>
<dbReference type="PANTHER" id="PTHR33990">
    <property type="entry name" value="PROTEIN YJDN-RELATED"/>
    <property type="match status" value="1"/>
</dbReference>
<proteinExistence type="predicted"/>
<reference evidence="2 3" key="1">
    <citation type="submission" date="2020-04" db="EMBL/GenBank/DDBJ databases">
        <authorList>
            <person name="De Canck E."/>
        </authorList>
    </citation>
    <scope>NUCLEOTIDE SEQUENCE [LARGE SCALE GENOMIC DNA]</scope>
    <source>
        <strain evidence="2 3">LMG 29739</strain>
    </source>
</reference>
<name>A0A6J5D3N5_9BURK</name>